<protein>
    <recommendedName>
        <fullName evidence="3">G domain-containing protein</fullName>
    </recommendedName>
</protein>
<evidence type="ECO:0000313" key="1">
    <source>
        <dbReference type="EMBL" id="RUS34552.1"/>
    </source>
</evidence>
<evidence type="ECO:0008006" key="3">
    <source>
        <dbReference type="Google" id="ProtNLM"/>
    </source>
</evidence>
<dbReference type="GO" id="GO:0005525">
    <property type="term" value="F:GTP binding"/>
    <property type="evidence" value="ECO:0007669"/>
    <property type="project" value="InterPro"/>
</dbReference>
<dbReference type="InterPro" id="IPR027417">
    <property type="entry name" value="P-loop_NTPase"/>
</dbReference>
<dbReference type="PANTHER" id="PTHR14241:SF32">
    <property type="entry name" value="VWFA DOMAIN-CONTAINING PROTEIN-RELATED"/>
    <property type="match status" value="1"/>
</dbReference>
<sequence>MNNSGIFYKKRATDEEIETFKKFLTNYQVGDIKVADKTQLKNQSNTIRILVVGDVGSGKSSFIKTLLRFCGNERESKFVKTGEGSTGASDTVTMRHHRLTDTATTNYFICDTPGFPETTLNQDISMMTSHVKRYVDGYIRNGETVSYLFSLTDWFFGKRYADSTMDAVIFIARPPLDGKYRMNDRRLVHLKKMRQELEKTLGSRPFFFVITATDYIEMAKEDTAQDILQVFDGSIFIVGKEEEGRCMPSVEVYTELMKGVFGSIEEYRLEHRT</sequence>
<dbReference type="Pfam" id="PF05049">
    <property type="entry name" value="IIGP"/>
    <property type="match status" value="1"/>
</dbReference>
<dbReference type="SUPFAM" id="SSF52540">
    <property type="entry name" value="P-loop containing nucleoside triphosphate hydrolases"/>
    <property type="match status" value="1"/>
</dbReference>
<dbReference type="GO" id="GO:0016020">
    <property type="term" value="C:membrane"/>
    <property type="evidence" value="ECO:0007669"/>
    <property type="project" value="InterPro"/>
</dbReference>
<proteinExistence type="predicted"/>
<dbReference type="InterPro" id="IPR007743">
    <property type="entry name" value="Immunity-related_GTPase-like"/>
</dbReference>
<organism evidence="1 2">
    <name type="scientific">Jimgerdemannia flammicorona</name>
    <dbReference type="NCBI Taxonomy" id="994334"/>
    <lineage>
        <taxon>Eukaryota</taxon>
        <taxon>Fungi</taxon>
        <taxon>Fungi incertae sedis</taxon>
        <taxon>Mucoromycota</taxon>
        <taxon>Mucoromycotina</taxon>
        <taxon>Endogonomycetes</taxon>
        <taxon>Endogonales</taxon>
        <taxon>Endogonaceae</taxon>
        <taxon>Jimgerdemannia</taxon>
    </lineage>
</organism>
<name>A0A433QXM5_9FUNG</name>
<keyword evidence="2" id="KW-1185">Reference proteome</keyword>
<dbReference type="AlphaFoldDB" id="A0A433QXM5"/>
<dbReference type="Gene3D" id="3.40.50.300">
    <property type="entry name" value="P-loop containing nucleotide triphosphate hydrolases"/>
    <property type="match status" value="1"/>
</dbReference>
<gene>
    <name evidence="1" type="ORF">BC938DRAFT_479743</name>
</gene>
<dbReference type="CDD" id="cd00882">
    <property type="entry name" value="Ras_like_GTPase"/>
    <property type="match status" value="1"/>
</dbReference>
<accession>A0A433QXM5</accession>
<dbReference type="Proteomes" id="UP000274822">
    <property type="component" value="Unassembled WGS sequence"/>
</dbReference>
<reference evidence="1 2" key="1">
    <citation type="journal article" date="2018" name="New Phytol.">
        <title>Phylogenomics of Endogonaceae and evolution of mycorrhizas within Mucoromycota.</title>
        <authorList>
            <person name="Chang Y."/>
            <person name="Desiro A."/>
            <person name="Na H."/>
            <person name="Sandor L."/>
            <person name="Lipzen A."/>
            <person name="Clum A."/>
            <person name="Barry K."/>
            <person name="Grigoriev I.V."/>
            <person name="Martin F.M."/>
            <person name="Stajich J.E."/>
            <person name="Smith M.E."/>
            <person name="Bonito G."/>
            <person name="Spatafora J.W."/>
        </authorList>
    </citation>
    <scope>NUCLEOTIDE SEQUENCE [LARGE SCALE GENOMIC DNA]</scope>
    <source>
        <strain evidence="1 2">AD002</strain>
    </source>
</reference>
<dbReference type="EMBL" id="RBNJ01000417">
    <property type="protein sequence ID" value="RUS34552.1"/>
    <property type="molecule type" value="Genomic_DNA"/>
</dbReference>
<evidence type="ECO:0000313" key="2">
    <source>
        <dbReference type="Proteomes" id="UP000274822"/>
    </source>
</evidence>
<dbReference type="PANTHER" id="PTHR14241">
    <property type="entry name" value="INTERFERON-INDUCED PROTEIN 44"/>
    <property type="match status" value="1"/>
</dbReference>
<comment type="caution">
    <text evidence="1">The sequence shown here is derived from an EMBL/GenBank/DDBJ whole genome shotgun (WGS) entry which is preliminary data.</text>
</comment>